<feature type="binding site" evidence="10">
    <location>
        <position position="565"/>
    </location>
    <ligand>
        <name>L-isoleucyl-5'-AMP</name>
        <dbReference type="ChEBI" id="CHEBI:178002"/>
    </ligand>
</feature>
<evidence type="ECO:0000256" key="2">
    <source>
        <dbReference type="ARBA" id="ARBA00022490"/>
    </source>
</evidence>
<dbReference type="InterPro" id="IPR002300">
    <property type="entry name" value="aa-tRNA-synth_Ia"/>
</dbReference>
<feature type="binding site" evidence="10">
    <location>
        <position position="902"/>
    </location>
    <ligand>
        <name>Zn(2+)</name>
        <dbReference type="ChEBI" id="CHEBI:29105"/>
    </ligand>
</feature>
<keyword evidence="5 10" id="KW-0067">ATP-binding</keyword>
<gene>
    <name evidence="10" type="primary">ileS</name>
    <name evidence="13" type="ORF">C0197_02300</name>
</gene>
<dbReference type="EMBL" id="PNIE01000030">
    <property type="protein sequence ID" value="PMP63620.1"/>
    <property type="molecule type" value="Genomic_DNA"/>
</dbReference>
<keyword evidence="6 10" id="KW-0648">Protein biosynthesis</keyword>
<evidence type="ECO:0000256" key="6">
    <source>
        <dbReference type="ARBA" id="ARBA00022917"/>
    </source>
</evidence>
<feature type="binding site" evidence="10">
    <location>
        <position position="905"/>
    </location>
    <ligand>
        <name>Zn(2+)</name>
        <dbReference type="ChEBI" id="CHEBI:29105"/>
    </ligand>
</feature>
<comment type="cofactor">
    <cofactor evidence="10">
        <name>Zn(2+)</name>
        <dbReference type="ChEBI" id="CHEBI:29105"/>
    </cofactor>
    <text evidence="10">Binds 1 zinc ion per subunit.</text>
</comment>
<feature type="short sequence motif" description="'HIGH' region" evidence="10">
    <location>
        <begin position="57"/>
        <end position="67"/>
    </location>
</feature>
<protein>
    <recommendedName>
        <fullName evidence="10">Isoleucine--tRNA ligase</fullName>
        <ecNumber evidence="10">6.1.1.5</ecNumber>
    </recommendedName>
    <alternativeName>
        <fullName evidence="10">Isoleucyl-tRNA synthetase</fullName>
        <shortName evidence="10">IleRS</shortName>
    </alternativeName>
</protein>
<dbReference type="PANTHER" id="PTHR42765">
    <property type="entry name" value="SOLEUCYL-TRNA SYNTHETASE"/>
    <property type="match status" value="1"/>
</dbReference>
<dbReference type="PANTHER" id="PTHR42765:SF1">
    <property type="entry name" value="ISOLEUCINE--TRNA LIGASE, MITOCHONDRIAL"/>
    <property type="match status" value="1"/>
</dbReference>
<keyword evidence="4 10" id="KW-0547">Nucleotide-binding</keyword>
<keyword evidence="10" id="KW-0479">Metal-binding</keyword>
<comment type="caution">
    <text evidence="13">The sequence shown here is derived from an EMBL/GenBank/DDBJ whole genome shotgun (WGS) entry which is preliminary data.</text>
</comment>
<keyword evidence="3 10" id="KW-0436">Ligase</keyword>
<feature type="binding site" evidence="10">
    <location>
        <position position="924"/>
    </location>
    <ligand>
        <name>Zn(2+)</name>
        <dbReference type="ChEBI" id="CHEBI:29105"/>
    </ligand>
</feature>
<sequence>MDWKDTLNLPKTDFPMKANLTEREPQFLAFWERERIYEKMLEKRRHSEAFILHDGPPYANGHIHLGTALNKILKDIIIKSKTMLGFYAPFIPGWDCHGLPIEINVERELKIKRGELPPLKVREACRKYAERYINIQREEFKRLGVFGRWEKPYLTISQSYEATIAREFLKFLATGQIYRRKKPVFWCPTCVTALAEAEVEYEPHTSPSIYVKFPLREETLKILENTLQIKLEKPTFILIWTTTPWTLPANLALAFNSEFDYLIVELKEEYLILAEGRLSALCAELNCELPPILARFKPDFLEKKKAKHPLYERDSLIILADFVTLETGTGVVHIAPGHGEEDYQVGLRYGLEVYTPVDQEGRFYKDTPLVGGLKLDEANSLILEDLQKKGLLLKADKISHSYPHCWRCKKPIIFRAEDQWFISMEAKDLRKKALQSLEKIKFIPYWGRNRLESMLEKRPDWCISRQRVWGVPITVFKCKECGEYLKDFKYYEKVLSIFEEKGCDPWFEEPVEKLLPEGTVCPVCGGKSFDKEKDILDVWFDSGVSFAGVLEKEKELRFPAHLYLEGSDQHRGWFQSSLLCSVGTRGVPPYEMILTHGFVVDGKGRKMSKSLGNVIHPQDLIKKYGAEILRLWVSAEDYRDDIKISEEILNRLVETYRKIRNTCRFLLGNLYDFNPEKDLIPFEKLPPFERYILHKLSESLRKIKKAYQDFEFHLVTYEIHRFCTVELSSLLIDINRDFLYCETKESFKRRATQTVFYYSLDTLVKTMAPILSFTAEDIWQHLPYPKKEPSVFLCDFPEYDFKITEEELLKWKKILSLREEFLKALEIARKDKKIIGSSLEAEIYFEAPEEYEEILKDAPFWEYFLMIAKFSKGLPPKEGILYEGEEIKNLKIFILPTSYKKCERCWQRKPEVGSLENPELCSRCLEVIKNLISPAQVS</sequence>
<keyword evidence="2 10" id="KW-0963">Cytoplasm</keyword>
<dbReference type="Pfam" id="PF08264">
    <property type="entry name" value="Anticodon_1"/>
    <property type="match status" value="1"/>
</dbReference>
<evidence type="ECO:0000256" key="1">
    <source>
        <dbReference type="ARBA" id="ARBA00006887"/>
    </source>
</evidence>
<dbReference type="GO" id="GO:0008270">
    <property type="term" value="F:zinc ion binding"/>
    <property type="evidence" value="ECO:0007669"/>
    <property type="project" value="UniProtKB-UniRule"/>
</dbReference>
<dbReference type="InterPro" id="IPR013155">
    <property type="entry name" value="M/V/L/I-tRNA-synth_anticd-bd"/>
</dbReference>
<dbReference type="PRINTS" id="PR00984">
    <property type="entry name" value="TRNASYNTHILE"/>
</dbReference>
<dbReference type="InterPro" id="IPR023585">
    <property type="entry name" value="Ile-tRNA-ligase_type1"/>
</dbReference>
<comment type="subunit">
    <text evidence="10">Monomer.</text>
</comment>
<comment type="domain">
    <text evidence="10">IleRS has two distinct active sites: one for aminoacylation and one for editing. The misactivated valine is translocated from the active site to the editing site, which sterically excludes the correctly activated isoleucine. The single editing site contains two valyl binding pockets, one specific for each substrate (Val-AMP or Val-tRNA(Ile)).</text>
</comment>
<reference evidence="13 14" key="1">
    <citation type="submission" date="2018-01" db="EMBL/GenBank/DDBJ databases">
        <title>Metagenomic assembled genomes from two thermal pools in the Uzon Caldera, Kamchatka, Russia.</title>
        <authorList>
            <person name="Wilkins L."/>
            <person name="Ettinger C."/>
        </authorList>
    </citation>
    <scope>NUCLEOTIDE SEQUENCE [LARGE SCALE GENOMIC DNA]</scope>
    <source>
        <strain evidence="13">ZAV-15</strain>
    </source>
</reference>
<dbReference type="GO" id="GO:0006428">
    <property type="term" value="P:isoleucyl-tRNA aminoacylation"/>
    <property type="evidence" value="ECO:0007669"/>
    <property type="project" value="UniProtKB-UniRule"/>
</dbReference>
<dbReference type="Pfam" id="PF00133">
    <property type="entry name" value="tRNA-synt_1"/>
    <property type="match status" value="1"/>
</dbReference>
<evidence type="ECO:0000256" key="7">
    <source>
        <dbReference type="ARBA" id="ARBA00023146"/>
    </source>
</evidence>
<dbReference type="HAMAP" id="MF_02002">
    <property type="entry name" value="Ile_tRNA_synth_type1"/>
    <property type="match status" value="1"/>
</dbReference>
<feature type="binding site" evidence="10">
    <location>
        <position position="921"/>
    </location>
    <ligand>
        <name>Zn(2+)</name>
        <dbReference type="ChEBI" id="CHEBI:29105"/>
    </ligand>
</feature>
<dbReference type="AlphaFoldDB" id="A0A2N7PKB3"/>
<dbReference type="SUPFAM" id="SSF47323">
    <property type="entry name" value="Anticodon-binding domain of a subclass of class I aminoacyl-tRNA synthetases"/>
    <property type="match status" value="1"/>
</dbReference>
<accession>A0A2N7PKB3</accession>
<dbReference type="PROSITE" id="PS00178">
    <property type="entry name" value="AA_TRNA_LIGASE_I"/>
    <property type="match status" value="1"/>
</dbReference>
<evidence type="ECO:0000313" key="14">
    <source>
        <dbReference type="Proteomes" id="UP000235731"/>
    </source>
</evidence>
<dbReference type="GO" id="GO:0004822">
    <property type="term" value="F:isoleucine-tRNA ligase activity"/>
    <property type="evidence" value="ECO:0007669"/>
    <property type="project" value="UniProtKB-UniRule"/>
</dbReference>
<dbReference type="GO" id="GO:0000049">
    <property type="term" value="F:tRNA binding"/>
    <property type="evidence" value="ECO:0007669"/>
    <property type="project" value="InterPro"/>
</dbReference>
<dbReference type="InterPro" id="IPR009080">
    <property type="entry name" value="tRNAsynth_Ia_anticodon-bd"/>
</dbReference>
<feature type="binding site" evidence="10">
    <location>
        <position position="609"/>
    </location>
    <ligand>
        <name>ATP</name>
        <dbReference type="ChEBI" id="CHEBI:30616"/>
    </ligand>
</feature>
<dbReference type="NCBIfam" id="TIGR00392">
    <property type="entry name" value="ileS"/>
    <property type="match status" value="1"/>
</dbReference>
<organism evidence="13 14">
    <name type="scientific">Caldimicrobium thiodismutans</name>
    <dbReference type="NCBI Taxonomy" id="1653476"/>
    <lineage>
        <taxon>Bacteria</taxon>
        <taxon>Pseudomonadati</taxon>
        <taxon>Thermodesulfobacteriota</taxon>
        <taxon>Thermodesulfobacteria</taxon>
        <taxon>Thermodesulfobacteriales</taxon>
        <taxon>Thermodesulfobacteriaceae</taxon>
        <taxon>Caldimicrobium</taxon>
    </lineage>
</organism>
<dbReference type="Proteomes" id="UP000235731">
    <property type="component" value="Unassembled WGS sequence"/>
</dbReference>
<dbReference type="InterPro" id="IPR002301">
    <property type="entry name" value="Ile-tRNA-ligase"/>
</dbReference>
<dbReference type="Gene3D" id="1.10.10.830">
    <property type="entry name" value="Ile-tRNA synthetase CP2 domain-like"/>
    <property type="match status" value="1"/>
</dbReference>
<evidence type="ECO:0000259" key="12">
    <source>
        <dbReference type="Pfam" id="PF08264"/>
    </source>
</evidence>
<dbReference type="GO" id="GO:0005829">
    <property type="term" value="C:cytosol"/>
    <property type="evidence" value="ECO:0007669"/>
    <property type="project" value="TreeGrafter"/>
</dbReference>
<dbReference type="GO" id="GO:0002161">
    <property type="term" value="F:aminoacyl-tRNA deacylase activity"/>
    <property type="evidence" value="ECO:0007669"/>
    <property type="project" value="InterPro"/>
</dbReference>
<dbReference type="GO" id="GO:0005524">
    <property type="term" value="F:ATP binding"/>
    <property type="evidence" value="ECO:0007669"/>
    <property type="project" value="UniProtKB-UniRule"/>
</dbReference>
<dbReference type="InterPro" id="IPR014729">
    <property type="entry name" value="Rossmann-like_a/b/a_fold"/>
</dbReference>
<comment type="subcellular location">
    <subcellularLocation>
        <location evidence="10">Cytoplasm</location>
    </subcellularLocation>
</comment>
<keyword evidence="10" id="KW-0862">Zinc</keyword>
<dbReference type="InterPro" id="IPR050081">
    <property type="entry name" value="Ile-tRNA_ligase"/>
</dbReference>
<dbReference type="Gene3D" id="3.90.740.10">
    <property type="entry name" value="Valyl/Leucyl/Isoleucyl-tRNA synthetase, editing domain"/>
    <property type="match status" value="1"/>
</dbReference>
<comment type="function">
    <text evidence="8 10">Catalyzes the attachment of isoleucine to tRNA(Ile). As IleRS can inadvertently accommodate and process structurally similar amino acids such as valine, to avoid such errors it has two additional distinct tRNA(Ile)-dependent editing activities. One activity is designated as 'pretransfer' editing and involves the hydrolysis of activated Val-AMP. The other activity is designated 'posttransfer' editing and involves deacylation of mischarged Val-tRNA(Ile).</text>
</comment>
<evidence type="ECO:0000256" key="5">
    <source>
        <dbReference type="ARBA" id="ARBA00022840"/>
    </source>
</evidence>
<feature type="domain" description="Aminoacyl-tRNA synthetase class Ia" evidence="11">
    <location>
        <begin position="27"/>
        <end position="645"/>
    </location>
</feature>
<dbReference type="SUPFAM" id="SSF50677">
    <property type="entry name" value="ValRS/IleRS/LeuRS editing domain"/>
    <property type="match status" value="1"/>
</dbReference>
<dbReference type="Gene3D" id="1.10.730.20">
    <property type="match status" value="1"/>
</dbReference>
<feature type="domain" description="Methionyl/Valyl/Leucyl/Isoleucyl-tRNA synthetase anticodon-binding" evidence="12">
    <location>
        <begin position="689"/>
        <end position="835"/>
    </location>
</feature>
<feature type="short sequence motif" description="'KMSKS' region" evidence="10">
    <location>
        <begin position="606"/>
        <end position="610"/>
    </location>
</feature>
<evidence type="ECO:0000259" key="11">
    <source>
        <dbReference type="Pfam" id="PF00133"/>
    </source>
</evidence>
<comment type="catalytic activity">
    <reaction evidence="9 10">
        <text>tRNA(Ile) + L-isoleucine + ATP = L-isoleucyl-tRNA(Ile) + AMP + diphosphate</text>
        <dbReference type="Rhea" id="RHEA:11060"/>
        <dbReference type="Rhea" id="RHEA-COMP:9666"/>
        <dbReference type="Rhea" id="RHEA-COMP:9695"/>
        <dbReference type="ChEBI" id="CHEBI:30616"/>
        <dbReference type="ChEBI" id="CHEBI:33019"/>
        <dbReference type="ChEBI" id="CHEBI:58045"/>
        <dbReference type="ChEBI" id="CHEBI:78442"/>
        <dbReference type="ChEBI" id="CHEBI:78528"/>
        <dbReference type="ChEBI" id="CHEBI:456215"/>
        <dbReference type="EC" id="6.1.1.5"/>
    </reaction>
</comment>
<evidence type="ECO:0000313" key="13">
    <source>
        <dbReference type="EMBL" id="PMP63620.1"/>
    </source>
</evidence>
<evidence type="ECO:0000256" key="9">
    <source>
        <dbReference type="ARBA" id="ARBA00048359"/>
    </source>
</evidence>
<evidence type="ECO:0000256" key="4">
    <source>
        <dbReference type="ARBA" id="ARBA00022741"/>
    </source>
</evidence>
<evidence type="ECO:0000256" key="8">
    <source>
        <dbReference type="ARBA" id="ARBA00025217"/>
    </source>
</evidence>
<dbReference type="EC" id="6.1.1.5" evidence="10"/>
<evidence type="ECO:0000256" key="10">
    <source>
        <dbReference type="HAMAP-Rule" id="MF_02002"/>
    </source>
</evidence>
<dbReference type="InterPro" id="IPR033708">
    <property type="entry name" value="Anticodon_Ile_BEm"/>
</dbReference>
<comment type="similarity">
    <text evidence="1 10">Belongs to the class-I aminoacyl-tRNA synthetase family. IleS type 1 subfamily.</text>
</comment>
<dbReference type="Gene3D" id="3.40.50.620">
    <property type="entry name" value="HUPs"/>
    <property type="match status" value="2"/>
</dbReference>
<proteinExistence type="inferred from homology"/>
<evidence type="ECO:0000256" key="3">
    <source>
        <dbReference type="ARBA" id="ARBA00022598"/>
    </source>
</evidence>
<keyword evidence="7 10" id="KW-0030">Aminoacyl-tRNA synthetase</keyword>
<name>A0A2N7PKB3_9BACT</name>
<dbReference type="SUPFAM" id="SSF52374">
    <property type="entry name" value="Nucleotidylyl transferase"/>
    <property type="match status" value="1"/>
</dbReference>
<dbReference type="CDD" id="cd07960">
    <property type="entry name" value="Anticodon_Ia_Ile_BEm"/>
    <property type="match status" value="1"/>
</dbReference>
<dbReference type="InterPro" id="IPR009008">
    <property type="entry name" value="Val/Leu/Ile-tRNA-synth_edit"/>
</dbReference>
<dbReference type="InterPro" id="IPR001412">
    <property type="entry name" value="aa-tRNA-synth_I_CS"/>
</dbReference>